<protein>
    <recommendedName>
        <fullName evidence="3">Phenol degradation protein meta</fullName>
    </recommendedName>
</protein>
<proteinExistence type="predicted"/>
<evidence type="ECO:0000313" key="2">
    <source>
        <dbReference type="Proteomes" id="UP000321750"/>
    </source>
</evidence>
<dbReference type="EMBL" id="BJZV01000027">
    <property type="protein sequence ID" value="GEP12025.1"/>
    <property type="molecule type" value="Genomic_DNA"/>
</dbReference>
<evidence type="ECO:0000313" key="1">
    <source>
        <dbReference type="EMBL" id="GEP12025.1"/>
    </source>
</evidence>
<name>A0A512JPY4_9HYPH</name>
<comment type="caution">
    <text evidence="1">The sequence shown here is derived from an EMBL/GenBank/DDBJ whole genome shotgun (WGS) entry which is preliminary data.</text>
</comment>
<dbReference type="AlphaFoldDB" id="A0A512JPY4"/>
<dbReference type="Proteomes" id="UP000321750">
    <property type="component" value="Unassembled WGS sequence"/>
</dbReference>
<gene>
    <name evidence="1" type="ORF">MGN01_38700</name>
</gene>
<accession>A0A512JPY4</accession>
<evidence type="ECO:0008006" key="3">
    <source>
        <dbReference type="Google" id="ProtNLM"/>
    </source>
</evidence>
<dbReference type="Pfam" id="PF13557">
    <property type="entry name" value="Phenol_MetA_deg"/>
    <property type="match status" value="1"/>
</dbReference>
<organism evidence="1 2">
    <name type="scientific">Methylobacterium gnaphalii</name>
    <dbReference type="NCBI Taxonomy" id="1010610"/>
    <lineage>
        <taxon>Bacteria</taxon>
        <taxon>Pseudomonadati</taxon>
        <taxon>Pseudomonadota</taxon>
        <taxon>Alphaproteobacteria</taxon>
        <taxon>Hyphomicrobiales</taxon>
        <taxon>Methylobacteriaceae</taxon>
        <taxon>Methylobacterium</taxon>
    </lineage>
</organism>
<reference evidence="1 2" key="1">
    <citation type="submission" date="2019-07" db="EMBL/GenBank/DDBJ databases">
        <title>Whole genome shotgun sequence of Methylobacterium gnaphalii NBRC 107716.</title>
        <authorList>
            <person name="Hosoyama A."/>
            <person name="Uohara A."/>
            <person name="Ohji S."/>
            <person name="Ichikawa N."/>
        </authorList>
    </citation>
    <scope>NUCLEOTIDE SEQUENCE [LARGE SCALE GENOMIC DNA]</scope>
    <source>
        <strain evidence="1 2">NBRC 107716</strain>
    </source>
</reference>
<keyword evidence="2" id="KW-1185">Reference proteome</keyword>
<sequence length="298" mass="32686">MPAYLPGVTLGLPLGLLPAPGLYASAFASHFSFRGHNSRGDETAARIGSTPAALTFLYVTNLNIFGASYAFGVTQPIRYQTLDTPALSSDQLGVVNTVVNFGTLSWKLGNGFNVSVGHDLYLKDGSYRINRLSPTPATAPVSVGRNYWTYQPRVALTYLNNGWSFTDNMMLNINTENNYTHYQSGTFFINEATLTRRFGIFDIGVTSVYINQFEADRQYGRIVSAIPNGRGYGNKLEYASIGPMISYNPGPFAVQLYYQQNFVAKNTGGGSQIWGRVSFPLYTDRPNSPAEIESAGPR</sequence>
<dbReference type="InterPro" id="IPR025737">
    <property type="entry name" value="FApF"/>
</dbReference>